<keyword evidence="17" id="KW-1185">Reference proteome</keyword>
<keyword evidence="6" id="KW-0677">Repeat</keyword>
<dbReference type="Pfam" id="PF13855">
    <property type="entry name" value="LRR_8"/>
    <property type="match status" value="3"/>
</dbReference>
<keyword evidence="2" id="KW-0433">Leucine-rich repeat</keyword>
<keyword evidence="9 14" id="KW-1133">Transmembrane helix</keyword>
<dbReference type="Pfam" id="PF00069">
    <property type="entry name" value="Pkinase"/>
    <property type="match status" value="1"/>
</dbReference>
<dbReference type="PROSITE" id="PS51450">
    <property type="entry name" value="LRR"/>
    <property type="match status" value="2"/>
</dbReference>
<dbReference type="PANTHER" id="PTHR48056">
    <property type="entry name" value="LRR RECEPTOR-LIKE SERINE/THREONINE-PROTEIN KINASE-RELATED"/>
    <property type="match status" value="1"/>
</dbReference>
<dbReference type="PROSITE" id="PS50011">
    <property type="entry name" value="PROTEIN_KINASE_DOM"/>
    <property type="match status" value="1"/>
</dbReference>
<keyword evidence="3" id="KW-0808">Transferase</keyword>
<dbReference type="EMBL" id="JACMSC010000001">
    <property type="protein sequence ID" value="KAG6535513.1"/>
    <property type="molecule type" value="Genomic_DNA"/>
</dbReference>
<evidence type="ECO:0000256" key="1">
    <source>
        <dbReference type="ARBA" id="ARBA00004479"/>
    </source>
</evidence>
<dbReference type="InterPro" id="IPR032675">
    <property type="entry name" value="LRR_dom_sf"/>
</dbReference>
<reference evidence="16 17" key="1">
    <citation type="submission" date="2020-08" db="EMBL/GenBank/DDBJ databases">
        <title>Plant Genome Project.</title>
        <authorList>
            <person name="Zhang R.-G."/>
        </authorList>
    </citation>
    <scope>NUCLEOTIDE SEQUENCE [LARGE SCALE GENOMIC DNA]</scope>
    <source>
        <tissue evidence="16">Rhizome</tissue>
    </source>
</reference>
<feature type="compositionally biased region" description="Basic residues" evidence="13">
    <location>
        <begin position="66"/>
        <end position="78"/>
    </location>
</feature>
<evidence type="ECO:0000259" key="15">
    <source>
        <dbReference type="PROSITE" id="PS50011"/>
    </source>
</evidence>
<dbReference type="InterPro" id="IPR001611">
    <property type="entry name" value="Leu-rich_rpt"/>
</dbReference>
<dbReference type="FunFam" id="3.30.200.20:FF:000454">
    <property type="entry name" value="Leucine-rich repeat receptor-like tyrosine-protein kinase PXC3"/>
    <property type="match status" value="1"/>
</dbReference>
<dbReference type="Proteomes" id="UP000734854">
    <property type="component" value="Unassembled WGS sequence"/>
</dbReference>
<evidence type="ECO:0000256" key="8">
    <source>
        <dbReference type="ARBA" id="ARBA00022840"/>
    </source>
</evidence>
<dbReference type="Gene3D" id="1.10.510.10">
    <property type="entry name" value="Transferase(Phosphotransferase) domain 1"/>
    <property type="match status" value="1"/>
</dbReference>
<dbReference type="GO" id="GO:0005524">
    <property type="term" value="F:ATP binding"/>
    <property type="evidence" value="ECO:0007669"/>
    <property type="project" value="UniProtKB-KW"/>
</dbReference>
<dbReference type="PANTHER" id="PTHR48056:SF17">
    <property type="entry name" value="LEUCINE-RICH REPEAT RECEPTOR PROTEIN KINASE EMS1"/>
    <property type="match status" value="1"/>
</dbReference>
<evidence type="ECO:0000256" key="5">
    <source>
        <dbReference type="ARBA" id="ARBA00022729"/>
    </source>
</evidence>
<dbReference type="SMART" id="SM00365">
    <property type="entry name" value="LRR_SD22"/>
    <property type="match status" value="4"/>
</dbReference>
<evidence type="ECO:0000256" key="12">
    <source>
        <dbReference type="ARBA" id="ARBA00023180"/>
    </source>
</evidence>
<comment type="subcellular location">
    <subcellularLocation>
        <location evidence="1">Membrane</location>
        <topology evidence="1">Single-pass type I membrane protein</topology>
    </subcellularLocation>
</comment>
<comment type="caution">
    <text evidence="16">The sequence shown here is derived from an EMBL/GenBank/DDBJ whole genome shotgun (WGS) entry which is preliminary data.</text>
</comment>
<keyword evidence="7" id="KW-0547">Nucleotide-binding</keyword>
<dbReference type="GO" id="GO:0016020">
    <property type="term" value="C:membrane"/>
    <property type="evidence" value="ECO:0007669"/>
    <property type="project" value="UniProtKB-SubCell"/>
</dbReference>
<dbReference type="FunFam" id="3.80.10.10:FF:000512">
    <property type="entry name" value="Leucine-rich repeat receptor-like serine/threonine-protein kinase BAM3"/>
    <property type="match status" value="1"/>
</dbReference>
<sequence length="1080" mass="118647">MFSVQSLPLTTLVVSVDTVCYTLESFPESIFTLLFMPCPNKRSRRNKLQTDSLTSGENGGGDPAKKIQRLHQHRRSKSPVKASKSSPVAQVYSFTGPSRRISQRSLAHRLHCVSSIRDAAPRAYKPSFFGVLSRLLSLNNLSFCRSCDRSRAGGNGEGFADTSPQLDQTQVLILVALSNFLPSSFQWNATSHPNSCNWKGVNCSTSRVTGLDLAGASLSSAAGFFEELCRLDSLLWLDLSNNTFTSIPESFFSNCSGLSGLQHLNMSYNGLTRLQNFSSFGSLQILDLSRNKLSGDIDLLFGDLAELQSLNLSFNSFDGSIPSLQKANGLRELVLSYNHLAGEIPTEISLHKNLTILDLNWNQISGRIPDELGELTKLEILLLSRNQMNGEIPNTLSMISNLYRFAANQNNFSGAIPSGLTRFVKNLDLSYNQLNGSIPSDFLSSPTLLSLDLTSNRLEGAIQVGSAPRLFRLRLGQNSLSGTIPQTIGNLSGLEYLELDGNDLSSQIPLQIGDMKNLTLLNLASNRMEGELPKELGDLRQLVVLQLQSNSFTGMIPEEVFRLTNLITLNLSQNSLSGVVSPAIANLSELTNLDLHGNEFEGPIPDSIRSLTSLIELELGDNRLSGTIPKMPDSIRIALNLSHNLFSGPLPSNLGGLEQLEILDLSNNDFTGQVPNSFTNMNSLTLLDLSNNNLYGTLPDQLTKFATVIISGTEIRNSTDLQNTVSKKKKNSAWIIVVAIVGAVIGLSAVAIILVLMFPRRFYRVKDEQPQSEESTPQIVSGHLITANDFHRSGIDFSKVMEVVCDPRNIELKTRFSTYYKVVMPNGVSYAVKKLNWSDKVFRVESHEKIGQELEALGMLSSSNIMVPLAYMSIEDDAYLFYEHVYKGTVFDFLHKNSDNVLDWPSRHTIMLKVAQGLTFLHGCAQPIILLDLTTKSIKLKSHKEPQIGDFELLRVIDATKSAGSLSAVAGSVGYVPPEYAYTMKVTMAGNVYSFGVILLELLTGKPPVSNGLELARWALNFSTKPAERELILDSRISKSSLVVRSQMLSVLKVALACVSVAPEGRPKMRQALRMVCNAK</sequence>
<keyword evidence="4 14" id="KW-0812">Transmembrane</keyword>
<dbReference type="FunFam" id="3.80.10.10:FF:000041">
    <property type="entry name" value="LRR receptor-like serine/threonine-protein kinase ERECTA"/>
    <property type="match status" value="1"/>
</dbReference>
<keyword evidence="10 14" id="KW-0472">Membrane</keyword>
<dbReference type="GO" id="GO:0004672">
    <property type="term" value="F:protein kinase activity"/>
    <property type="evidence" value="ECO:0007669"/>
    <property type="project" value="InterPro"/>
</dbReference>
<dbReference type="InterPro" id="IPR011009">
    <property type="entry name" value="Kinase-like_dom_sf"/>
</dbReference>
<dbReference type="FunFam" id="1.10.510.10:FF:000388">
    <property type="entry name" value="Leucine-rich repeat receptor-like tyrosine-protein kinase PXC3"/>
    <property type="match status" value="1"/>
</dbReference>
<organism evidence="16 17">
    <name type="scientific">Zingiber officinale</name>
    <name type="common">Ginger</name>
    <name type="synonym">Amomum zingiber</name>
    <dbReference type="NCBI Taxonomy" id="94328"/>
    <lineage>
        <taxon>Eukaryota</taxon>
        <taxon>Viridiplantae</taxon>
        <taxon>Streptophyta</taxon>
        <taxon>Embryophyta</taxon>
        <taxon>Tracheophyta</taxon>
        <taxon>Spermatophyta</taxon>
        <taxon>Magnoliopsida</taxon>
        <taxon>Liliopsida</taxon>
        <taxon>Zingiberales</taxon>
        <taxon>Zingiberaceae</taxon>
        <taxon>Zingiber</taxon>
    </lineage>
</organism>
<dbReference type="GO" id="GO:0033612">
    <property type="term" value="F:receptor serine/threonine kinase binding"/>
    <property type="evidence" value="ECO:0007669"/>
    <property type="project" value="TreeGrafter"/>
</dbReference>
<dbReference type="Gene3D" id="3.80.10.10">
    <property type="entry name" value="Ribonuclease Inhibitor"/>
    <property type="match status" value="3"/>
</dbReference>
<feature type="transmembrane region" description="Helical" evidence="14">
    <location>
        <begin position="733"/>
        <end position="758"/>
    </location>
</feature>
<keyword evidence="12" id="KW-0325">Glycoprotein</keyword>
<evidence type="ECO:0000256" key="13">
    <source>
        <dbReference type="SAM" id="MobiDB-lite"/>
    </source>
</evidence>
<dbReference type="SUPFAM" id="SSF52047">
    <property type="entry name" value="RNI-like"/>
    <property type="match status" value="1"/>
</dbReference>
<dbReference type="AlphaFoldDB" id="A0A8J5I4M6"/>
<evidence type="ECO:0000256" key="2">
    <source>
        <dbReference type="ARBA" id="ARBA00022614"/>
    </source>
</evidence>
<evidence type="ECO:0000313" key="16">
    <source>
        <dbReference type="EMBL" id="KAG6535513.1"/>
    </source>
</evidence>
<evidence type="ECO:0000256" key="14">
    <source>
        <dbReference type="SAM" id="Phobius"/>
    </source>
</evidence>
<dbReference type="InterPro" id="IPR003591">
    <property type="entry name" value="Leu-rich_rpt_typical-subtyp"/>
</dbReference>
<keyword evidence="8" id="KW-0067">ATP-binding</keyword>
<dbReference type="InterPro" id="IPR050647">
    <property type="entry name" value="Plant_LRR-RLKs"/>
</dbReference>
<dbReference type="SUPFAM" id="SSF52058">
    <property type="entry name" value="L domain-like"/>
    <property type="match status" value="1"/>
</dbReference>
<evidence type="ECO:0000256" key="11">
    <source>
        <dbReference type="ARBA" id="ARBA00023170"/>
    </source>
</evidence>
<evidence type="ECO:0000256" key="9">
    <source>
        <dbReference type="ARBA" id="ARBA00022989"/>
    </source>
</evidence>
<dbReference type="Gene3D" id="3.30.200.20">
    <property type="entry name" value="Phosphorylase Kinase, domain 1"/>
    <property type="match status" value="1"/>
</dbReference>
<evidence type="ECO:0000313" key="17">
    <source>
        <dbReference type="Proteomes" id="UP000734854"/>
    </source>
</evidence>
<dbReference type="SUPFAM" id="SSF56112">
    <property type="entry name" value="Protein kinase-like (PK-like)"/>
    <property type="match status" value="1"/>
</dbReference>
<keyword evidence="5" id="KW-0732">Signal</keyword>
<gene>
    <name evidence="16" type="ORF">ZIOFF_000513</name>
</gene>
<protein>
    <recommendedName>
        <fullName evidence="15">Protein kinase domain-containing protein</fullName>
    </recommendedName>
</protein>
<dbReference type="InterPro" id="IPR000719">
    <property type="entry name" value="Prot_kinase_dom"/>
</dbReference>
<dbReference type="Pfam" id="PF00560">
    <property type="entry name" value="LRR_1"/>
    <property type="match status" value="5"/>
</dbReference>
<evidence type="ECO:0000256" key="6">
    <source>
        <dbReference type="ARBA" id="ARBA00022737"/>
    </source>
</evidence>
<keyword evidence="11" id="KW-0675">Receptor</keyword>
<name>A0A8J5I4M6_ZINOF</name>
<evidence type="ECO:0000256" key="7">
    <source>
        <dbReference type="ARBA" id="ARBA00022741"/>
    </source>
</evidence>
<dbReference type="SMART" id="SM00369">
    <property type="entry name" value="LRR_TYP"/>
    <property type="match status" value="10"/>
</dbReference>
<feature type="region of interest" description="Disordered" evidence="13">
    <location>
        <begin position="43"/>
        <end position="89"/>
    </location>
</feature>
<evidence type="ECO:0000256" key="10">
    <source>
        <dbReference type="ARBA" id="ARBA00023136"/>
    </source>
</evidence>
<proteinExistence type="predicted"/>
<dbReference type="FunFam" id="3.80.10.10:FF:000095">
    <property type="entry name" value="LRR receptor-like serine/threonine-protein kinase GSO1"/>
    <property type="match status" value="1"/>
</dbReference>
<feature type="compositionally biased region" description="Low complexity" evidence="13">
    <location>
        <begin position="79"/>
        <end position="89"/>
    </location>
</feature>
<accession>A0A8J5I4M6</accession>
<evidence type="ECO:0000256" key="4">
    <source>
        <dbReference type="ARBA" id="ARBA00022692"/>
    </source>
</evidence>
<evidence type="ECO:0000256" key="3">
    <source>
        <dbReference type="ARBA" id="ARBA00022679"/>
    </source>
</evidence>
<feature type="domain" description="Protein kinase" evidence="15">
    <location>
        <begin position="805"/>
        <end position="1080"/>
    </location>
</feature>